<proteinExistence type="predicted"/>
<feature type="transmembrane region" description="Helical" evidence="1">
    <location>
        <begin position="192"/>
        <end position="210"/>
    </location>
</feature>
<evidence type="ECO:0008006" key="4">
    <source>
        <dbReference type="Google" id="ProtNLM"/>
    </source>
</evidence>
<organism evidence="2 3">
    <name type="scientific">Arthrobacter humicola</name>
    <dbReference type="NCBI Taxonomy" id="409291"/>
    <lineage>
        <taxon>Bacteria</taxon>
        <taxon>Bacillati</taxon>
        <taxon>Actinomycetota</taxon>
        <taxon>Actinomycetes</taxon>
        <taxon>Micrococcales</taxon>
        <taxon>Micrococcaceae</taxon>
        <taxon>Arthrobacter</taxon>
    </lineage>
</organism>
<keyword evidence="1" id="KW-1133">Transmembrane helix</keyword>
<sequence length="225" mass="24285">MGTWTRLFYRIRANASTILRRRLLALLVVLMMLPVTFAARGVEGVFYSRADVLFLPPPSLFGGNLLQADPAQTLSFAAIIEHRINAEQPSTAPRSTSAPLYGTGARNTHAVYIPSSGGQWQLSFSRPVITVEVVADSAEAATKMLNQLVGRISDLSSQTQTDNGIQTAAQISTELSPGLPYVTHVSVRNDRAVVALVLLTLGLAVGVPLVTERFTTSRKKPALRT</sequence>
<name>A0ABN2Z1R3_9MICC</name>
<accession>A0ABN2Z1R3</accession>
<protein>
    <recommendedName>
        <fullName evidence="4">Capsular polysaccharide biosynthesis protein</fullName>
    </recommendedName>
</protein>
<reference evidence="2 3" key="1">
    <citation type="journal article" date="2019" name="Int. J. Syst. Evol. Microbiol.">
        <title>The Global Catalogue of Microorganisms (GCM) 10K type strain sequencing project: providing services to taxonomists for standard genome sequencing and annotation.</title>
        <authorList>
            <consortium name="The Broad Institute Genomics Platform"/>
            <consortium name="The Broad Institute Genome Sequencing Center for Infectious Disease"/>
            <person name="Wu L."/>
            <person name="Ma J."/>
        </authorList>
    </citation>
    <scope>NUCLEOTIDE SEQUENCE [LARGE SCALE GENOMIC DNA]</scope>
    <source>
        <strain evidence="2 3">JCM 15921</strain>
    </source>
</reference>
<evidence type="ECO:0000256" key="1">
    <source>
        <dbReference type="SAM" id="Phobius"/>
    </source>
</evidence>
<keyword evidence="1" id="KW-0472">Membrane</keyword>
<comment type="caution">
    <text evidence="2">The sequence shown here is derived from an EMBL/GenBank/DDBJ whole genome shotgun (WGS) entry which is preliminary data.</text>
</comment>
<keyword evidence="1" id="KW-0812">Transmembrane</keyword>
<dbReference type="EMBL" id="BAAAQB010000029">
    <property type="protein sequence ID" value="GAA2135399.1"/>
    <property type="molecule type" value="Genomic_DNA"/>
</dbReference>
<dbReference type="RefSeq" id="WP_344364903.1">
    <property type="nucleotide sequence ID" value="NZ_BAAAQB010000029.1"/>
</dbReference>
<evidence type="ECO:0000313" key="3">
    <source>
        <dbReference type="Proteomes" id="UP001500102"/>
    </source>
</evidence>
<evidence type="ECO:0000313" key="2">
    <source>
        <dbReference type="EMBL" id="GAA2135399.1"/>
    </source>
</evidence>
<dbReference type="Proteomes" id="UP001500102">
    <property type="component" value="Unassembled WGS sequence"/>
</dbReference>
<keyword evidence="3" id="KW-1185">Reference proteome</keyword>
<gene>
    <name evidence="2" type="ORF">GCM10009825_19670</name>
</gene>